<dbReference type="PANTHER" id="PTHR43941">
    <property type="entry name" value="STRUCTURAL MAINTENANCE OF CHROMOSOMES PROTEIN 2"/>
    <property type="match status" value="1"/>
</dbReference>
<dbReference type="VEuPathDB" id="GiardiaDB:QR46_1768"/>
<dbReference type="GO" id="GO:0003682">
    <property type="term" value="F:chromatin binding"/>
    <property type="evidence" value="ECO:0007669"/>
    <property type="project" value="TreeGrafter"/>
</dbReference>
<dbReference type="GO" id="GO:0000793">
    <property type="term" value="C:condensed chromosome"/>
    <property type="evidence" value="ECO:0007669"/>
    <property type="project" value="TreeGrafter"/>
</dbReference>
<accession>A0A132NVW3</accession>
<dbReference type="EMBL" id="JXTI01000040">
    <property type="protein sequence ID" value="KWX14208.1"/>
    <property type="molecule type" value="Genomic_DNA"/>
</dbReference>
<dbReference type="AlphaFoldDB" id="A0A132NVW3"/>
<evidence type="ECO:0000256" key="1">
    <source>
        <dbReference type="SAM" id="Coils"/>
    </source>
</evidence>
<feature type="coiled-coil region" evidence="1">
    <location>
        <begin position="510"/>
        <end position="537"/>
    </location>
</feature>
<sequence>MEQELINVNRQNVRLTQLLGEAQRTFESIDKQRRKAASIIESHEQIMAQKALENSQLQDRLAELERTAKCMASVEHQLESNKVELSRLSAENSSLKQEIKAATKKNAELLQYKHQAAALTSELAVVRRDLEATRADTSRIKEELSSAIETNTELRSSLNSSTDQLTALLALLLERHSHSGSSEDGTTTCCSADNVNDRKDLYCILSYRTTVLNYCMFPSSSADASPLSLFLLICTLFTQQILLRQLCAFINQGALNLSDNSERLSFLLSAFALSLANDFISVFLCPRENHCITAAKSPNPIALKAALNLSSSLQDICGDSFAVLEEILLAGTLPVHLQLKLNASKIRGFFAQVLPILLSSIDMLASTGTGPYTYSSFLSTPSFMERFIFAATAYTHRALFLTFQRPFVALSSRFFSDALTLLCPNQSAFVKIAGQPEVSIAQVDCLLTAFSDQLPDNQSSPLLTLINSTRLLLSESMGNTKLARQQLQDQSHADIKVMLANIQMEASKQLQNSICEQNELKAELDRTRAELASLREEHIKTIGLLRIATDRISVAEETSNTLRAALSAQLLA</sequence>
<dbReference type="PANTHER" id="PTHR43941:SF1">
    <property type="entry name" value="STRUCTURAL MAINTENANCE OF CHROMOSOMES PROTEIN 2"/>
    <property type="match status" value="1"/>
</dbReference>
<evidence type="ECO:0000313" key="3">
    <source>
        <dbReference type="Proteomes" id="UP000070089"/>
    </source>
</evidence>
<organism evidence="2 3">
    <name type="scientific">Giardia duodenalis assemblage B</name>
    <dbReference type="NCBI Taxonomy" id="1394984"/>
    <lineage>
        <taxon>Eukaryota</taxon>
        <taxon>Metamonada</taxon>
        <taxon>Diplomonadida</taxon>
        <taxon>Hexamitidae</taxon>
        <taxon>Giardiinae</taxon>
        <taxon>Giardia</taxon>
    </lineage>
</organism>
<protein>
    <submittedName>
        <fullName evidence="2">Uncharacterized protein</fullName>
    </submittedName>
</protein>
<keyword evidence="1" id="KW-0175">Coiled coil</keyword>
<reference evidence="2 3" key="1">
    <citation type="journal article" date="2015" name="Mol. Biochem. Parasitol.">
        <title>Identification of polymorphic genes for use in assemblage B genotyping assays through comparative genomics of multiple assemblage B Giardia duodenalis isolates.</title>
        <authorList>
            <person name="Wielinga C."/>
            <person name="Thompson R.C."/>
            <person name="Monis P."/>
            <person name="Ryan U."/>
        </authorList>
    </citation>
    <scope>NUCLEOTIDE SEQUENCE [LARGE SCALE GENOMIC DNA]</scope>
    <source>
        <strain evidence="2 3">BAH15c1</strain>
    </source>
</reference>
<gene>
    <name evidence="2" type="ORF">QR46_1768</name>
</gene>
<dbReference type="GO" id="GO:0000796">
    <property type="term" value="C:condensin complex"/>
    <property type="evidence" value="ECO:0007669"/>
    <property type="project" value="TreeGrafter"/>
</dbReference>
<dbReference type="Proteomes" id="UP000070089">
    <property type="component" value="Unassembled WGS sequence"/>
</dbReference>
<dbReference type="GO" id="GO:0000785">
    <property type="term" value="C:chromatin"/>
    <property type="evidence" value="ECO:0007669"/>
    <property type="project" value="TreeGrafter"/>
</dbReference>
<evidence type="ECO:0000313" key="2">
    <source>
        <dbReference type="EMBL" id="KWX14208.1"/>
    </source>
</evidence>
<dbReference type="OrthoDB" id="10260119at2759"/>
<comment type="caution">
    <text evidence="2">The sequence shown here is derived from an EMBL/GenBank/DDBJ whole genome shotgun (WGS) entry which is preliminary data.</text>
</comment>
<proteinExistence type="predicted"/>
<feature type="coiled-coil region" evidence="1">
    <location>
        <begin position="40"/>
        <end position="112"/>
    </location>
</feature>
<name>A0A132NVW3_GIAIN</name>
<dbReference type="GO" id="GO:0007076">
    <property type="term" value="P:mitotic chromosome condensation"/>
    <property type="evidence" value="ECO:0007669"/>
    <property type="project" value="TreeGrafter"/>
</dbReference>